<dbReference type="InterPro" id="IPR004622">
    <property type="entry name" value="DNA_pol_HolB"/>
</dbReference>
<dbReference type="GO" id="GO:0006261">
    <property type="term" value="P:DNA-templated DNA replication"/>
    <property type="evidence" value="ECO:0007669"/>
    <property type="project" value="TreeGrafter"/>
</dbReference>
<dbReference type="RefSeq" id="WP_123421378.1">
    <property type="nucleotide sequence ID" value="NZ_RJUL01000004.1"/>
</dbReference>
<keyword evidence="5" id="KW-1185">Reference proteome</keyword>
<reference evidence="4 5" key="1">
    <citation type="submission" date="2018-11" db="EMBL/GenBank/DDBJ databases">
        <title>Genomic Encyclopedia of Type Strains, Phase IV (KMG-IV): sequencing the most valuable type-strain genomes for metagenomic binning, comparative biology and taxonomic classification.</title>
        <authorList>
            <person name="Goeker M."/>
        </authorList>
    </citation>
    <scope>NUCLEOTIDE SEQUENCE [LARGE SCALE GENOMIC DNA]</scope>
    <source>
        <strain evidence="4 5">DSM 21945</strain>
    </source>
</reference>
<dbReference type="GO" id="GO:0008408">
    <property type="term" value="F:3'-5' exonuclease activity"/>
    <property type="evidence" value="ECO:0007669"/>
    <property type="project" value="InterPro"/>
</dbReference>
<dbReference type="EC" id="2.7.7.7" evidence="1"/>
<evidence type="ECO:0000256" key="1">
    <source>
        <dbReference type="ARBA" id="ARBA00012417"/>
    </source>
</evidence>
<organism evidence="4 5">
    <name type="scientific">Gallaecimonas pentaromativorans</name>
    <dbReference type="NCBI Taxonomy" id="584787"/>
    <lineage>
        <taxon>Bacteria</taxon>
        <taxon>Pseudomonadati</taxon>
        <taxon>Pseudomonadota</taxon>
        <taxon>Gammaproteobacteria</taxon>
        <taxon>Enterobacterales</taxon>
        <taxon>Gallaecimonadaceae</taxon>
        <taxon>Gallaecimonas</taxon>
    </lineage>
</organism>
<evidence type="ECO:0000256" key="3">
    <source>
        <dbReference type="ARBA" id="ARBA00049244"/>
    </source>
</evidence>
<dbReference type="GO" id="GO:0009360">
    <property type="term" value="C:DNA polymerase III complex"/>
    <property type="evidence" value="ECO:0007669"/>
    <property type="project" value="TreeGrafter"/>
</dbReference>
<evidence type="ECO:0000256" key="2">
    <source>
        <dbReference type="ARBA" id="ARBA00022932"/>
    </source>
</evidence>
<dbReference type="PANTHER" id="PTHR11669">
    <property type="entry name" value="REPLICATION FACTOR C / DNA POLYMERASE III GAMMA-TAU SUBUNIT"/>
    <property type="match status" value="1"/>
</dbReference>
<dbReference type="GO" id="GO:0003887">
    <property type="term" value="F:DNA-directed DNA polymerase activity"/>
    <property type="evidence" value="ECO:0007669"/>
    <property type="project" value="UniProtKB-KW"/>
</dbReference>
<keyword evidence="2" id="KW-0808">Transferase</keyword>
<dbReference type="AlphaFoldDB" id="A0A3N1PKS4"/>
<dbReference type="InterPro" id="IPR050238">
    <property type="entry name" value="DNA_Rep/Repair_Clamp_Loader"/>
</dbReference>
<sequence>MLPWLTPYLDQFAKWQAHDRLAHAYLLTGPDGVGKGLLADELARYLLCKNRVGCGQCHACQLVAAGTHPDLYRVEPDNGTIKVDAIRALTGPVYSAALMGGAKVVVVNGAEHLNLNAANALLKSLEEPPAQTYWLLTSSQPGQLLPTILSRCQKLHVPAPAEADALAWLAGEGIAANLPLLRRFHGAPLALKAALAGQYLENVHKLQGDLVALETRRLTPETFADRWHKAALFCLDELAHRLLDQARLAQGLPALYHERLDRQERLSEAALTELWQAVLGQRRLLLEQPAVNSKWLLMDIAWQLLEGRSDSLVG</sequence>
<gene>
    <name evidence="4" type="ORF">EDC28_104208</name>
</gene>
<dbReference type="Gene3D" id="3.40.50.300">
    <property type="entry name" value="P-loop containing nucleotide triphosphate hydrolases"/>
    <property type="match status" value="1"/>
</dbReference>
<dbReference type="STRING" id="584787.GCA_001247655_02652"/>
<evidence type="ECO:0000313" key="4">
    <source>
        <dbReference type="EMBL" id="ROQ27557.1"/>
    </source>
</evidence>
<evidence type="ECO:0000313" key="5">
    <source>
        <dbReference type="Proteomes" id="UP000268033"/>
    </source>
</evidence>
<dbReference type="PANTHER" id="PTHR11669:SF8">
    <property type="entry name" value="DNA POLYMERASE III SUBUNIT DELTA"/>
    <property type="match status" value="1"/>
</dbReference>
<dbReference type="SUPFAM" id="SSF52540">
    <property type="entry name" value="P-loop containing nucleoside triphosphate hydrolases"/>
    <property type="match status" value="1"/>
</dbReference>
<comment type="caution">
    <text evidence="4">The sequence shown here is derived from an EMBL/GenBank/DDBJ whole genome shotgun (WGS) entry which is preliminary data.</text>
</comment>
<dbReference type="NCBIfam" id="TIGR00678">
    <property type="entry name" value="holB"/>
    <property type="match status" value="1"/>
</dbReference>
<dbReference type="InterPro" id="IPR027417">
    <property type="entry name" value="P-loop_NTPase"/>
</dbReference>
<comment type="catalytic activity">
    <reaction evidence="3">
        <text>DNA(n) + a 2'-deoxyribonucleoside 5'-triphosphate = DNA(n+1) + diphosphate</text>
        <dbReference type="Rhea" id="RHEA:22508"/>
        <dbReference type="Rhea" id="RHEA-COMP:17339"/>
        <dbReference type="Rhea" id="RHEA-COMP:17340"/>
        <dbReference type="ChEBI" id="CHEBI:33019"/>
        <dbReference type="ChEBI" id="CHEBI:61560"/>
        <dbReference type="ChEBI" id="CHEBI:173112"/>
        <dbReference type="EC" id="2.7.7.7"/>
    </reaction>
</comment>
<name>A0A3N1PKS4_9GAMM</name>
<dbReference type="Proteomes" id="UP000268033">
    <property type="component" value="Unassembled WGS sequence"/>
</dbReference>
<keyword evidence="2" id="KW-0548">Nucleotidyltransferase</keyword>
<accession>A0A3N1PKS4</accession>
<keyword evidence="2" id="KW-0239">DNA-directed DNA polymerase</keyword>
<protein>
    <recommendedName>
        <fullName evidence="1">DNA-directed DNA polymerase</fullName>
        <ecNumber evidence="1">2.7.7.7</ecNumber>
    </recommendedName>
</protein>
<dbReference type="EMBL" id="RJUL01000004">
    <property type="protein sequence ID" value="ROQ27557.1"/>
    <property type="molecule type" value="Genomic_DNA"/>
</dbReference>
<dbReference type="Pfam" id="PF13177">
    <property type="entry name" value="DNA_pol3_delta2"/>
    <property type="match status" value="1"/>
</dbReference>
<proteinExistence type="predicted"/>